<dbReference type="PANTHER" id="PTHR30349:SF94">
    <property type="entry name" value="INTEGRASE_RECOMBINASE HI_1414-RELATED"/>
    <property type="match status" value="1"/>
</dbReference>
<dbReference type="GO" id="GO:0006310">
    <property type="term" value="P:DNA recombination"/>
    <property type="evidence" value="ECO:0007669"/>
    <property type="project" value="UniProtKB-KW"/>
</dbReference>
<accession>A0A2X0QVJ3</accession>
<sequence length="330" mass="37062">MRVGGQDLSQTFRTKAEANAWVAQQTLDHAAGKLGRVPDKLFADLICRYRDEVTSGKDGARWEQLRFAALLGEPLAGGVQRDPDPLVQVRLLDLGPEHFAAWRDRRLLRVSAATVLREWNMLSAACTRAVREWRWLHENPMRQVSRPAAPQPRSRRVTDEEILKITYVCGYQPDIQLKTMQVRVAAAFLFAIETAMRAGEICALKWTDIDLAKRVAHVRAIEPGARKTGVARVVPLSKSAIAILMQLEGIDELKLFCLKPSILEALFRKAKKMALIDGLHFHDTRREALTRLAAKVDVMTLAKISGHKDLRILQSVYYAPDMGDVAVLLD</sequence>
<evidence type="ECO:0000259" key="4">
    <source>
        <dbReference type="PROSITE" id="PS51898"/>
    </source>
</evidence>
<feature type="domain" description="Tyr recombinase" evidence="4">
    <location>
        <begin position="152"/>
        <end position="330"/>
    </location>
</feature>
<dbReference type="AlphaFoldDB" id="A0A2X0QVJ3"/>
<reference evidence="5" key="1">
    <citation type="submission" date="2018-05" db="EMBL/GenBank/DDBJ databases">
        <authorList>
            <person name="Lanie J.A."/>
            <person name="Ng W.-L."/>
            <person name="Kazmierczak K.M."/>
            <person name="Andrzejewski T.M."/>
            <person name="Davidsen T.M."/>
            <person name="Wayne K.J."/>
            <person name="Tettelin H."/>
            <person name="Glass J.I."/>
            <person name="Rusch D."/>
            <person name="Podicherti R."/>
            <person name="Tsui H.-C.T."/>
            <person name="Winkler M.E."/>
        </authorList>
    </citation>
    <scope>NUCLEOTIDE SEQUENCE</scope>
    <source>
        <strain evidence="5">KNB</strain>
    </source>
</reference>
<organism evidence="5">
    <name type="scientific">Candidatus Nitrotoga fabula</name>
    <dbReference type="NCBI Taxonomy" id="2182327"/>
    <lineage>
        <taxon>Bacteria</taxon>
        <taxon>Pseudomonadati</taxon>
        <taxon>Pseudomonadota</taxon>
        <taxon>Betaproteobacteria</taxon>
        <taxon>Nitrosomonadales</taxon>
        <taxon>Gallionellaceae</taxon>
        <taxon>Candidatus Nitrotoga</taxon>
    </lineage>
</organism>
<proteinExistence type="predicted"/>
<protein>
    <submittedName>
        <fullName evidence="5">Putative integrase/recombinase HI_1572</fullName>
    </submittedName>
</protein>
<evidence type="ECO:0000256" key="2">
    <source>
        <dbReference type="ARBA" id="ARBA00023125"/>
    </source>
</evidence>
<name>A0A2X0QVJ3_9PROT</name>
<dbReference type="Gene3D" id="1.10.150.130">
    <property type="match status" value="1"/>
</dbReference>
<gene>
    <name evidence="5" type="ORF">NITFAB_1107</name>
</gene>
<dbReference type="InterPro" id="IPR050090">
    <property type="entry name" value="Tyrosine_recombinase_XerCD"/>
</dbReference>
<dbReference type="GO" id="GO:0015074">
    <property type="term" value="P:DNA integration"/>
    <property type="evidence" value="ECO:0007669"/>
    <property type="project" value="UniProtKB-KW"/>
</dbReference>
<dbReference type="PANTHER" id="PTHR30349">
    <property type="entry name" value="PHAGE INTEGRASE-RELATED"/>
    <property type="match status" value="1"/>
</dbReference>
<evidence type="ECO:0000256" key="3">
    <source>
        <dbReference type="ARBA" id="ARBA00023172"/>
    </source>
</evidence>
<evidence type="ECO:0000256" key="1">
    <source>
        <dbReference type="ARBA" id="ARBA00022908"/>
    </source>
</evidence>
<dbReference type="Pfam" id="PF00589">
    <property type="entry name" value="Phage_integrase"/>
    <property type="match status" value="1"/>
</dbReference>
<dbReference type="EMBL" id="LS423452">
    <property type="protein sequence ID" value="SPS05517.1"/>
    <property type="molecule type" value="Genomic_DNA"/>
</dbReference>
<keyword evidence="2" id="KW-0238">DNA-binding</keyword>
<dbReference type="InterPro" id="IPR010998">
    <property type="entry name" value="Integrase_recombinase_N"/>
</dbReference>
<dbReference type="InterPro" id="IPR002104">
    <property type="entry name" value="Integrase_catalytic"/>
</dbReference>
<evidence type="ECO:0000313" key="5">
    <source>
        <dbReference type="EMBL" id="SPS05517.1"/>
    </source>
</evidence>
<dbReference type="GO" id="GO:0003677">
    <property type="term" value="F:DNA binding"/>
    <property type="evidence" value="ECO:0007669"/>
    <property type="project" value="UniProtKB-KW"/>
</dbReference>
<dbReference type="InterPro" id="IPR013762">
    <property type="entry name" value="Integrase-like_cat_sf"/>
</dbReference>
<keyword evidence="1" id="KW-0229">DNA integration</keyword>
<dbReference type="SUPFAM" id="SSF56349">
    <property type="entry name" value="DNA breaking-rejoining enzymes"/>
    <property type="match status" value="1"/>
</dbReference>
<keyword evidence="3" id="KW-0233">DNA recombination</keyword>
<dbReference type="PROSITE" id="PS51898">
    <property type="entry name" value="TYR_RECOMBINASE"/>
    <property type="match status" value="1"/>
</dbReference>
<dbReference type="InterPro" id="IPR011010">
    <property type="entry name" value="DNA_brk_join_enz"/>
</dbReference>
<dbReference type="CDD" id="cd00796">
    <property type="entry name" value="INT_Rci_Hp1_C"/>
    <property type="match status" value="1"/>
</dbReference>
<dbReference type="Gene3D" id="1.10.443.10">
    <property type="entry name" value="Intergrase catalytic core"/>
    <property type="match status" value="1"/>
</dbReference>